<name>A0A0S2MUY4_9CAUD</name>
<evidence type="ECO:0000313" key="1">
    <source>
        <dbReference type="EMBL" id="ALO79664.1"/>
    </source>
</evidence>
<reference evidence="2" key="1">
    <citation type="submission" date="2015-11" db="EMBL/GenBank/DDBJ databases">
        <authorList>
            <person name="Sharaf A."/>
            <person name="Marie M.E."/>
            <person name="Esson H."/>
            <person name="El-Afifi I.S."/>
            <person name="Hammad M.A."/>
        </authorList>
    </citation>
    <scope>NUCLEOTIDE SEQUENCE [LARGE SCALE GENOMIC DNA]</scope>
</reference>
<sequence length="60" mass="7253">MRYKRLPPDVEAKITEQFLRETGDFPFCAGRTSDIEKLYRWARYNTDVKIEEDRNEEHGM</sequence>
<organism evidence="1 2">
    <name type="scientific">Bacillus phage BM15</name>
    <dbReference type="NCBI Taxonomy" id="1755680"/>
    <lineage>
        <taxon>Viruses</taxon>
        <taxon>Duplodnaviria</taxon>
        <taxon>Heunggongvirae</taxon>
        <taxon>Uroviricota</taxon>
        <taxon>Caudoviricetes</taxon>
        <taxon>Herelleviridae</taxon>
        <taxon>Bastillevirinae</taxon>
        <taxon>Caeruleovirus</taxon>
        <taxon>Caeruleovirus BM15</taxon>
    </lineage>
</organism>
<evidence type="ECO:0000313" key="2">
    <source>
        <dbReference type="Proteomes" id="UP000225963"/>
    </source>
</evidence>
<proteinExistence type="predicted"/>
<keyword evidence="2" id="KW-1185">Reference proteome</keyword>
<accession>A0A0S2MUY4</accession>
<dbReference type="Proteomes" id="UP000225963">
    <property type="component" value="Segment"/>
</dbReference>
<dbReference type="OrthoDB" id="37251at10239"/>
<protein>
    <submittedName>
        <fullName evidence="1">Uncharacterized protein</fullName>
    </submittedName>
</protein>
<dbReference type="EMBL" id="KT995480">
    <property type="protein sequence ID" value="ALO79664.1"/>
    <property type="molecule type" value="Genomic_DNA"/>
</dbReference>
<gene>
    <name evidence="1" type="ORF">BM10_260</name>
</gene>